<dbReference type="InterPro" id="IPR012132">
    <property type="entry name" value="GMC_OxRdtase"/>
</dbReference>
<dbReference type="AlphaFoldDB" id="A0A6P3XF21"/>
<sequence>MKIVKEADVIMPMPSLLSPKSTGELRLRNKDPAVPVKIYAKSFSEQEDVEMMLKWNLHLSFYYFHACGTVKMGPRNDPTAVVDATLRIHGVQRLRVIDASIMPNINSETTVGPAMMIGEKGADLIKEDWTVNQNSLTFIANEHGNPTINPNLAIRHLRATTDLSTS</sequence>
<dbReference type="PANTHER" id="PTHR11552:SF227">
    <property type="entry name" value="GLUCOSE DEHYDROGENASE [FAD, QUINONE]-LIKE PROTEIN"/>
    <property type="match status" value="1"/>
</dbReference>
<dbReference type="Pfam" id="PF05199">
    <property type="entry name" value="GMC_oxred_C"/>
    <property type="match status" value="1"/>
</dbReference>
<organism evidence="3 4">
    <name type="scientific">Dinoponera quadriceps</name>
    <name type="common">South American ant</name>
    <dbReference type="NCBI Taxonomy" id="609295"/>
    <lineage>
        <taxon>Eukaryota</taxon>
        <taxon>Metazoa</taxon>
        <taxon>Ecdysozoa</taxon>
        <taxon>Arthropoda</taxon>
        <taxon>Hexapoda</taxon>
        <taxon>Insecta</taxon>
        <taxon>Pterygota</taxon>
        <taxon>Neoptera</taxon>
        <taxon>Endopterygota</taxon>
        <taxon>Hymenoptera</taxon>
        <taxon>Apocrita</taxon>
        <taxon>Aculeata</taxon>
        <taxon>Formicoidea</taxon>
        <taxon>Formicidae</taxon>
        <taxon>Ponerinae</taxon>
        <taxon>Ponerini</taxon>
        <taxon>Dinoponera</taxon>
    </lineage>
</organism>
<dbReference type="InterPro" id="IPR036188">
    <property type="entry name" value="FAD/NAD-bd_sf"/>
</dbReference>
<comment type="similarity">
    <text evidence="1">Belongs to the GMC oxidoreductase family.</text>
</comment>
<dbReference type="PANTHER" id="PTHR11552">
    <property type="entry name" value="GLUCOSE-METHANOL-CHOLINE GMC OXIDOREDUCTASE"/>
    <property type="match status" value="1"/>
</dbReference>
<gene>
    <name evidence="4" type="primary">LOC106745721</name>
</gene>
<dbReference type="RefSeq" id="XP_014477076.1">
    <property type="nucleotide sequence ID" value="XM_014621590.1"/>
</dbReference>
<protein>
    <submittedName>
        <fullName evidence="4">Glucose dehydrogenase [FAD, quinone]-like isoform X2</fullName>
    </submittedName>
</protein>
<evidence type="ECO:0000259" key="2">
    <source>
        <dbReference type="Pfam" id="PF05199"/>
    </source>
</evidence>
<accession>A0A6P3XF21</accession>
<proteinExistence type="inferred from homology"/>
<evidence type="ECO:0000313" key="3">
    <source>
        <dbReference type="Proteomes" id="UP000515204"/>
    </source>
</evidence>
<name>A0A6P3XF21_DINQU</name>
<evidence type="ECO:0000313" key="4">
    <source>
        <dbReference type="RefSeq" id="XP_014477076.1"/>
    </source>
</evidence>
<dbReference type="GO" id="GO:0050660">
    <property type="term" value="F:flavin adenine dinucleotide binding"/>
    <property type="evidence" value="ECO:0007669"/>
    <property type="project" value="InterPro"/>
</dbReference>
<keyword evidence="3" id="KW-1185">Reference proteome</keyword>
<dbReference type="InterPro" id="IPR007867">
    <property type="entry name" value="GMC_OxRtase_C"/>
</dbReference>
<dbReference type="Proteomes" id="UP000515204">
    <property type="component" value="Unplaced"/>
</dbReference>
<dbReference type="SUPFAM" id="SSF54373">
    <property type="entry name" value="FAD-linked reductases, C-terminal domain"/>
    <property type="match status" value="1"/>
</dbReference>
<dbReference type="GeneID" id="106745721"/>
<feature type="domain" description="Glucose-methanol-choline oxidoreductase C-terminal" evidence="2">
    <location>
        <begin position="62"/>
        <end position="118"/>
    </location>
</feature>
<dbReference type="OrthoDB" id="269227at2759"/>
<dbReference type="GO" id="GO:0016614">
    <property type="term" value="F:oxidoreductase activity, acting on CH-OH group of donors"/>
    <property type="evidence" value="ECO:0007669"/>
    <property type="project" value="InterPro"/>
</dbReference>
<dbReference type="Gene3D" id="3.50.50.60">
    <property type="entry name" value="FAD/NAD(P)-binding domain"/>
    <property type="match status" value="1"/>
</dbReference>
<dbReference type="Gene3D" id="3.30.560.10">
    <property type="entry name" value="Glucose Oxidase, domain 3"/>
    <property type="match status" value="1"/>
</dbReference>
<dbReference type="SUPFAM" id="SSF51905">
    <property type="entry name" value="FAD/NAD(P)-binding domain"/>
    <property type="match status" value="1"/>
</dbReference>
<reference evidence="4" key="1">
    <citation type="submission" date="2025-08" db="UniProtKB">
        <authorList>
            <consortium name="RefSeq"/>
        </authorList>
    </citation>
    <scope>IDENTIFICATION</scope>
</reference>
<evidence type="ECO:0000256" key="1">
    <source>
        <dbReference type="ARBA" id="ARBA00010790"/>
    </source>
</evidence>